<keyword evidence="2" id="KW-1185">Reference proteome</keyword>
<organism evidence="1 2">
    <name type="scientific">Achaetomium macrosporum</name>
    <dbReference type="NCBI Taxonomy" id="79813"/>
    <lineage>
        <taxon>Eukaryota</taxon>
        <taxon>Fungi</taxon>
        <taxon>Dikarya</taxon>
        <taxon>Ascomycota</taxon>
        <taxon>Pezizomycotina</taxon>
        <taxon>Sordariomycetes</taxon>
        <taxon>Sordariomycetidae</taxon>
        <taxon>Sordariales</taxon>
        <taxon>Chaetomiaceae</taxon>
        <taxon>Achaetomium</taxon>
    </lineage>
</organism>
<reference evidence="1" key="1">
    <citation type="journal article" date="2023" name="Mol. Phylogenet. Evol.">
        <title>Genome-scale phylogeny and comparative genomics of the fungal order Sordariales.</title>
        <authorList>
            <person name="Hensen N."/>
            <person name="Bonometti L."/>
            <person name="Westerberg I."/>
            <person name="Brannstrom I.O."/>
            <person name="Guillou S."/>
            <person name="Cros-Aarteil S."/>
            <person name="Calhoun S."/>
            <person name="Haridas S."/>
            <person name="Kuo A."/>
            <person name="Mondo S."/>
            <person name="Pangilinan J."/>
            <person name="Riley R."/>
            <person name="LaButti K."/>
            <person name="Andreopoulos B."/>
            <person name="Lipzen A."/>
            <person name="Chen C."/>
            <person name="Yan M."/>
            <person name="Daum C."/>
            <person name="Ng V."/>
            <person name="Clum A."/>
            <person name="Steindorff A."/>
            <person name="Ohm R.A."/>
            <person name="Martin F."/>
            <person name="Silar P."/>
            <person name="Natvig D.O."/>
            <person name="Lalanne C."/>
            <person name="Gautier V."/>
            <person name="Ament-Velasquez S.L."/>
            <person name="Kruys A."/>
            <person name="Hutchinson M.I."/>
            <person name="Powell A.J."/>
            <person name="Barry K."/>
            <person name="Miller A.N."/>
            <person name="Grigoriev I.V."/>
            <person name="Debuchy R."/>
            <person name="Gladieux P."/>
            <person name="Hiltunen Thoren M."/>
            <person name="Johannesson H."/>
        </authorList>
    </citation>
    <scope>NUCLEOTIDE SEQUENCE</scope>
    <source>
        <strain evidence="1">CBS 532.94</strain>
    </source>
</reference>
<protein>
    <submittedName>
        <fullName evidence="1">Uncharacterized protein</fullName>
    </submittedName>
</protein>
<dbReference type="EMBL" id="MU861062">
    <property type="protein sequence ID" value="KAK4232682.1"/>
    <property type="molecule type" value="Genomic_DNA"/>
</dbReference>
<gene>
    <name evidence="1" type="ORF">C8A03DRAFT_20073</name>
</gene>
<accession>A0AAN7H683</accession>
<reference evidence="1" key="2">
    <citation type="submission" date="2023-05" db="EMBL/GenBank/DDBJ databases">
        <authorList>
            <consortium name="Lawrence Berkeley National Laboratory"/>
            <person name="Steindorff A."/>
            <person name="Hensen N."/>
            <person name="Bonometti L."/>
            <person name="Westerberg I."/>
            <person name="Brannstrom I.O."/>
            <person name="Guillou S."/>
            <person name="Cros-Aarteil S."/>
            <person name="Calhoun S."/>
            <person name="Haridas S."/>
            <person name="Kuo A."/>
            <person name="Mondo S."/>
            <person name="Pangilinan J."/>
            <person name="Riley R."/>
            <person name="Labutti K."/>
            <person name="Andreopoulos B."/>
            <person name="Lipzen A."/>
            <person name="Chen C."/>
            <person name="Yanf M."/>
            <person name="Daum C."/>
            <person name="Ng V."/>
            <person name="Clum A."/>
            <person name="Ohm R."/>
            <person name="Martin F."/>
            <person name="Silar P."/>
            <person name="Natvig D."/>
            <person name="Lalanne C."/>
            <person name="Gautier V."/>
            <person name="Ament-Velasquez S.L."/>
            <person name="Kruys A."/>
            <person name="Hutchinson M.I."/>
            <person name="Powell A.J."/>
            <person name="Barry K."/>
            <person name="Miller A.N."/>
            <person name="Grigoriev I.V."/>
            <person name="Debuchy R."/>
            <person name="Gladieux P."/>
            <person name="Thoren M.H."/>
            <person name="Johannesson H."/>
        </authorList>
    </citation>
    <scope>NUCLEOTIDE SEQUENCE</scope>
    <source>
        <strain evidence="1">CBS 532.94</strain>
    </source>
</reference>
<proteinExistence type="predicted"/>
<dbReference type="Proteomes" id="UP001303760">
    <property type="component" value="Unassembled WGS sequence"/>
</dbReference>
<dbReference type="AlphaFoldDB" id="A0AAN7H683"/>
<sequence length="139" mass="16579">MWEVEDRYEAERARRRALSPDERLREDGDPLRRLIEADPEMVVALEIPRSQRARCRANTDCIYLRTNPRQGNTITTNHRICVHGVPNKEWFRRTKHYYHVSCFTRMIDLTDLLPSKFKMDGSSGRWGLMVEKWFEHKGC</sequence>
<comment type="caution">
    <text evidence="1">The sequence shown here is derived from an EMBL/GenBank/DDBJ whole genome shotgun (WGS) entry which is preliminary data.</text>
</comment>
<name>A0AAN7H683_9PEZI</name>
<evidence type="ECO:0000313" key="2">
    <source>
        <dbReference type="Proteomes" id="UP001303760"/>
    </source>
</evidence>
<evidence type="ECO:0000313" key="1">
    <source>
        <dbReference type="EMBL" id="KAK4232682.1"/>
    </source>
</evidence>